<dbReference type="Proteomes" id="UP001235939">
    <property type="component" value="Chromosome 02"/>
</dbReference>
<feature type="region of interest" description="Disordered" evidence="5">
    <location>
        <begin position="315"/>
        <end position="370"/>
    </location>
</feature>
<evidence type="ECO:0000256" key="5">
    <source>
        <dbReference type="SAM" id="MobiDB-lite"/>
    </source>
</evidence>
<evidence type="ECO:0000256" key="2">
    <source>
        <dbReference type="ARBA" id="ARBA00022525"/>
    </source>
</evidence>
<name>A0ABY6K5G3_9ARAC</name>
<proteinExistence type="predicted"/>
<evidence type="ECO:0000256" key="3">
    <source>
        <dbReference type="ARBA" id="ARBA00022559"/>
    </source>
</evidence>
<dbReference type="EMBL" id="CP092864">
    <property type="protein sequence ID" value="UYV64038.1"/>
    <property type="molecule type" value="Genomic_DNA"/>
</dbReference>
<keyword evidence="7" id="KW-1185">Reference proteome</keyword>
<dbReference type="PANTHER" id="PTHR11475">
    <property type="entry name" value="OXIDASE/PEROXIDASE"/>
    <property type="match status" value="1"/>
</dbReference>
<dbReference type="PANTHER" id="PTHR11475:SF4">
    <property type="entry name" value="CHORION PEROXIDASE"/>
    <property type="match status" value="1"/>
</dbReference>
<evidence type="ECO:0000256" key="4">
    <source>
        <dbReference type="ARBA" id="ARBA00023180"/>
    </source>
</evidence>
<accession>A0ABY6K5G3</accession>
<gene>
    <name evidence="6" type="ORF">LAZ67_2006375</name>
</gene>
<keyword evidence="3" id="KW-0560">Oxidoreductase</keyword>
<feature type="region of interest" description="Disordered" evidence="5">
    <location>
        <begin position="169"/>
        <end position="276"/>
    </location>
</feature>
<dbReference type="Pfam" id="PF03098">
    <property type="entry name" value="An_peroxidase"/>
    <property type="match status" value="1"/>
</dbReference>
<evidence type="ECO:0000313" key="6">
    <source>
        <dbReference type="EMBL" id="UYV64038.1"/>
    </source>
</evidence>
<keyword evidence="2" id="KW-0964">Secreted</keyword>
<dbReference type="InterPro" id="IPR010255">
    <property type="entry name" value="Haem_peroxidase_sf"/>
</dbReference>
<dbReference type="SUPFAM" id="SSF48113">
    <property type="entry name" value="Heme-dependent peroxidases"/>
    <property type="match status" value="1"/>
</dbReference>
<keyword evidence="3" id="KW-0575">Peroxidase</keyword>
<comment type="subcellular location">
    <subcellularLocation>
        <location evidence="1">Secreted</location>
    </subcellularLocation>
</comment>
<sequence length="370" mass="40014">MCVPAHNSFLRVIERLSTSLNFVYEAIFWYCSTVVSRSKRQAVCETDTLYKCQSRSQITCNANSKYRTADGSCNNLNNPTWGRESTCFIRILPAMYSDDKDRNNLNLSQLNVDIIPIKTRIGRRQDGQSVVSQASPEDPALQNMQFLIPYVIEVLYIIGYPGEEIEKKEATGIHRRSKTTTTHLRGDEEDGGGSMERPCGPPSVEEGIGGGSMERPSGPPSVEEGIEGGSMERPCGPPSVEEGIEGGSMDRPCGPPSVEEGIEGGSMERPCGPPLVEEGIEGGSMERPFGPASVEEGIEGGSMERPCDPPSVEEGIEGGSMERPCGPPSVEEGIEGGSMERPCGPTSVEEGIEGGRYGETMWPTLSRGMY</sequence>
<dbReference type="Gene3D" id="1.10.640.10">
    <property type="entry name" value="Haem peroxidase domain superfamily, animal type"/>
    <property type="match status" value="1"/>
</dbReference>
<keyword evidence="4" id="KW-0325">Glycoprotein</keyword>
<reference evidence="6 7" key="1">
    <citation type="submission" date="2022-01" db="EMBL/GenBank/DDBJ databases">
        <title>A chromosomal length assembly of Cordylochernes scorpioides.</title>
        <authorList>
            <person name="Zeh D."/>
            <person name="Zeh J."/>
        </authorList>
    </citation>
    <scope>NUCLEOTIDE SEQUENCE [LARGE SCALE GENOMIC DNA]</scope>
    <source>
        <strain evidence="6">IN4F17</strain>
        <tissue evidence="6">Whole Body</tissue>
    </source>
</reference>
<dbReference type="InterPro" id="IPR019791">
    <property type="entry name" value="Haem_peroxidase_animal"/>
</dbReference>
<dbReference type="InterPro" id="IPR037120">
    <property type="entry name" value="Haem_peroxidase_sf_animal"/>
</dbReference>
<protein>
    <submittedName>
        <fullName evidence="6">HPX2</fullName>
    </submittedName>
</protein>
<evidence type="ECO:0000256" key="1">
    <source>
        <dbReference type="ARBA" id="ARBA00004613"/>
    </source>
</evidence>
<organism evidence="6 7">
    <name type="scientific">Cordylochernes scorpioides</name>
    <dbReference type="NCBI Taxonomy" id="51811"/>
    <lineage>
        <taxon>Eukaryota</taxon>
        <taxon>Metazoa</taxon>
        <taxon>Ecdysozoa</taxon>
        <taxon>Arthropoda</taxon>
        <taxon>Chelicerata</taxon>
        <taxon>Arachnida</taxon>
        <taxon>Pseudoscorpiones</taxon>
        <taxon>Cheliferoidea</taxon>
        <taxon>Chernetidae</taxon>
        <taxon>Cordylochernes</taxon>
    </lineage>
</organism>
<evidence type="ECO:0000313" key="7">
    <source>
        <dbReference type="Proteomes" id="UP001235939"/>
    </source>
</evidence>